<organism evidence="1">
    <name type="scientific">bioreactor metagenome</name>
    <dbReference type="NCBI Taxonomy" id="1076179"/>
    <lineage>
        <taxon>unclassified sequences</taxon>
        <taxon>metagenomes</taxon>
        <taxon>ecological metagenomes</taxon>
    </lineage>
</organism>
<name>A0A645EA33_9ZZZZ</name>
<sequence>MVGCLHADRNVGDFVVDPLLSIRQRLVAEDHLSVALIGNEVVGAILADKPAEPPAHIQEPIFRP</sequence>
<proteinExistence type="predicted"/>
<reference evidence="1" key="1">
    <citation type="submission" date="2019-08" db="EMBL/GenBank/DDBJ databases">
        <authorList>
            <person name="Kucharzyk K."/>
            <person name="Murdoch R.W."/>
            <person name="Higgins S."/>
            <person name="Loffler F."/>
        </authorList>
    </citation>
    <scope>NUCLEOTIDE SEQUENCE</scope>
</reference>
<gene>
    <name evidence="1" type="ORF">SDC9_145674</name>
</gene>
<evidence type="ECO:0000313" key="1">
    <source>
        <dbReference type="EMBL" id="MPM98486.1"/>
    </source>
</evidence>
<comment type="caution">
    <text evidence="1">The sequence shown here is derived from an EMBL/GenBank/DDBJ whole genome shotgun (WGS) entry which is preliminary data.</text>
</comment>
<protein>
    <submittedName>
        <fullName evidence="1">Uncharacterized protein</fullName>
    </submittedName>
</protein>
<dbReference type="AlphaFoldDB" id="A0A645EA33"/>
<dbReference type="EMBL" id="VSSQ01044650">
    <property type="protein sequence ID" value="MPM98486.1"/>
    <property type="molecule type" value="Genomic_DNA"/>
</dbReference>
<accession>A0A645EA33</accession>